<dbReference type="AlphaFoldDB" id="A0A2H0REI0"/>
<keyword evidence="1" id="KW-0472">Membrane</keyword>
<proteinExistence type="predicted"/>
<reference evidence="2 3" key="1">
    <citation type="submission" date="2017-09" db="EMBL/GenBank/DDBJ databases">
        <title>Depth-based differentiation of microbial function through sediment-hosted aquifers and enrichment of novel symbionts in the deep terrestrial subsurface.</title>
        <authorList>
            <person name="Probst A.J."/>
            <person name="Ladd B."/>
            <person name="Jarett J.K."/>
            <person name="Geller-Mcgrath D.E."/>
            <person name="Sieber C.M."/>
            <person name="Emerson J.B."/>
            <person name="Anantharaman K."/>
            <person name="Thomas B.C."/>
            <person name="Malmstrom R."/>
            <person name="Stieglmeier M."/>
            <person name="Klingl A."/>
            <person name="Woyke T."/>
            <person name="Ryan C.M."/>
            <person name="Banfield J.F."/>
        </authorList>
    </citation>
    <scope>NUCLEOTIDE SEQUENCE [LARGE SCALE GENOMIC DNA]</scope>
    <source>
        <strain evidence="2">CG10_big_fil_rev_8_21_14_0_10_51_16</strain>
    </source>
</reference>
<evidence type="ECO:0000313" key="2">
    <source>
        <dbReference type="EMBL" id="PIR44961.1"/>
    </source>
</evidence>
<evidence type="ECO:0008006" key="4">
    <source>
        <dbReference type="Google" id="ProtNLM"/>
    </source>
</evidence>
<keyword evidence="1" id="KW-1133">Transmembrane helix</keyword>
<evidence type="ECO:0000313" key="3">
    <source>
        <dbReference type="Proteomes" id="UP000228767"/>
    </source>
</evidence>
<accession>A0A2H0REI0</accession>
<dbReference type="Proteomes" id="UP000228767">
    <property type="component" value="Unassembled WGS sequence"/>
</dbReference>
<protein>
    <recommendedName>
        <fullName evidence="4">Right handed beta helix domain-containing protein</fullName>
    </recommendedName>
</protein>
<dbReference type="InterPro" id="IPR014867">
    <property type="entry name" value="Spore_coat_CotH_CotH2/3/7"/>
</dbReference>
<name>A0A2H0REI0_9BACT</name>
<organism evidence="2 3">
    <name type="scientific">Candidatus Vogelbacteria bacterium CG10_big_fil_rev_8_21_14_0_10_51_16</name>
    <dbReference type="NCBI Taxonomy" id="1975045"/>
    <lineage>
        <taxon>Bacteria</taxon>
        <taxon>Candidatus Vogeliibacteriota</taxon>
    </lineage>
</organism>
<dbReference type="EMBL" id="PCYI01000014">
    <property type="protein sequence ID" value="PIR44961.1"/>
    <property type="molecule type" value="Genomic_DNA"/>
</dbReference>
<dbReference type="Pfam" id="PF08757">
    <property type="entry name" value="CotH"/>
    <property type="match status" value="1"/>
</dbReference>
<dbReference type="InterPro" id="IPR012334">
    <property type="entry name" value="Pectin_lyas_fold"/>
</dbReference>
<feature type="transmembrane region" description="Helical" evidence="1">
    <location>
        <begin position="21"/>
        <end position="45"/>
    </location>
</feature>
<evidence type="ECO:0000256" key="1">
    <source>
        <dbReference type="SAM" id="Phobius"/>
    </source>
</evidence>
<keyword evidence="1" id="KW-0812">Transmembrane</keyword>
<dbReference type="SUPFAM" id="SSF51126">
    <property type="entry name" value="Pectin lyase-like"/>
    <property type="match status" value="1"/>
</dbReference>
<dbReference type="InterPro" id="IPR011050">
    <property type="entry name" value="Pectin_lyase_fold/virulence"/>
</dbReference>
<comment type="caution">
    <text evidence="2">The sequence shown here is derived from an EMBL/GenBank/DDBJ whole genome shotgun (WGS) entry which is preliminary data.</text>
</comment>
<dbReference type="Gene3D" id="2.160.20.10">
    <property type="entry name" value="Single-stranded right-handed beta-helix, Pectin lyase-like"/>
    <property type="match status" value="1"/>
</dbReference>
<sequence length="850" mass="94935">MKIYAQRARHHHHRLLSLLAHWRWWVALILIIIFGTSFFLAGAYAHSKDFFALVVRPALAENVRIPFNYVQGLFSNPTHLSISLKHEDFQKLAYKRSEALERGILIAEDDDWVNATISQAGQAYKADIRLKGDWIDHLAGRKWSFRVKLDDGALMGMKRFSLHHPKARNFLYEWVYQQALRREDILSLRYTFVTVDVNGRYLGVYALEEHFSKELLESQSRREGPILRFNENLLWADRVASNLGSVNESPTGLQDPEASLVDAFRVNSLLSNPVLSRDFLLAQDLLNMYRRGERHLGEVFDVERLARFFALSKVLGAEHATQWHNLRFYYNPITSLLEPIGFDGDAGKNIGDVAMPELFPETEFQEAYLGALEEFSESSYMDQLLADIAPELARERRRLYRSYPYMHFTEDVFYENQRTLRAALNPAQGIRAHLVELGRDEVALDIGTTQYLPVRVLGLQIGDELLKPYGKDINMPGRKEGALPEFKRLRFLLPLSLRGDKAVLDGAHVLYGVLGTSVTREAGILPWIGVSDPERSNPAIRAATIRAFSFLSIDNSLKEVTVRPGVWAVERDLVIPAGYSFIVAAGAELNLARQAMILSYGPVRFLGTEAMPVVVRSHDGGGQGMVVMRAREESLLRYARFEGLAPPMRDGWELTGAVTFYESPVTIERSYFAENSAGDDMLNIVRSTFSITDSVFNKALSDAFDGDFVTGTISGTSFLRSGGDAIDVSGSVITVEGITIDGVGDKGVSIGEASEATLTDINITNALVGIASKDGSKVTARDLLISETTTGLAAYQKKLEYGPSSLSVMGLELKSVETPMFVETKSVVVVDGEKAPEQEEGWYEELYGEL</sequence>
<gene>
    <name evidence="2" type="ORF">COV10_02015</name>
</gene>